<organism evidence="1 2">
    <name type="scientific">Clavelina lepadiformis</name>
    <name type="common">Light-bulb sea squirt</name>
    <name type="synonym">Ascidia lepadiformis</name>
    <dbReference type="NCBI Taxonomy" id="159417"/>
    <lineage>
        <taxon>Eukaryota</taxon>
        <taxon>Metazoa</taxon>
        <taxon>Chordata</taxon>
        <taxon>Tunicata</taxon>
        <taxon>Ascidiacea</taxon>
        <taxon>Aplousobranchia</taxon>
        <taxon>Clavelinidae</taxon>
        <taxon>Clavelina</taxon>
    </lineage>
</organism>
<comment type="caution">
    <text evidence="1">The sequence shown here is derived from an EMBL/GenBank/DDBJ whole genome shotgun (WGS) entry which is preliminary data.</text>
</comment>
<proteinExistence type="predicted"/>
<gene>
    <name evidence="1" type="ORF">CVLEPA_LOCUS5091</name>
</gene>
<dbReference type="EMBL" id="CAWYQH010000024">
    <property type="protein sequence ID" value="CAK8675518.1"/>
    <property type="molecule type" value="Genomic_DNA"/>
</dbReference>
<keyword evidence="2" id="KW-1185">Reference proteome</keyword>
<name>A0ABP0F731_CLALP</name>
<evidence type="ECO:0000313" key="2">
    <source>
        <dbReference type="Proteomes" id="UP001642483"/>
    </source>
</evidence>
<reference evidence="1 2" key="1">
    <citation type="submission" date="2024-02" db="EMBL/GenBank/DDBJ databases">
        <authorList>
            <person name="Daric V."/>
            <person name="Darras S."/>
        </authorList>
    </citation>
    <scope>NUCLEOTIDE SEQUENCE [LARGE SCALE GENOMIC DNA]</scope>
</reference>
<sequence>MAQFLRETLESLGPLDGRNPTCNQGKGNYLEHKIPPDSGFYNSIESAMQQTIREHRGNAGGKFNSYNLIEISGPQPFFLRGPIYV</sequence>
<dbReference type="Proteomes" id="UP001642483">
    <property type="component" value="Unassembled WGS sequence"/>
</dbReference>
<accession>A0ABP0F731</accession>
<evidence type="ECO:0000313" key="1">
    <source>
        <dbReference type="EMBL" id="CAK8675518.1"/>
    </source>
</evidence>
<protein>
    <submittedName>
        <fullName evidence="1">Uncharacterized protein</fullName>
    </submittedName>
</protein>